<accession>A0A8J8PWR5</accession>
<dbReference type="InterPro" id="IPR057175">
    <property type="entry name" value="DUF7853"/>
</dbReference>
<dbReference type="RefSeq" id="WP_148860781.1">
    <property type="nucleotide sequence ID" value="NZ_PHNJ01000029.1"/>
</dbReference>
<sequence length="112" mass="12936">MSSRPRSSRSTTLSLSLEERWTLHHVLLHRIEQEETATNATDVDSPPLALFQAFDTVDDGELRFTDAQLEAIQNVLAEYQRSTDWWELERSRIEHLLECVTTALENDRLPAN</sequence>
<dbReference type="AlphaFoldDB" id="A0A8J8PWR5"/>
<name>A0A8J8PWR5_9EURY</name>
<proteinExistence type="predicted"/>
<comment type="caution">
    <text evidence="1">The sequence shown here is derived from an EMBL/GenBank/DDBJ whole genome shotgun (WGS) entry which is preliminary data.</text>
</comment>
<evidence type="ECO:0000313" key="1">
    <source>
        <dbReference type="EMBL" id="TYL35870.1"/>
    </source>
</evidence>
<dbReference type="EMBL" id="PHNJ01000029">
    <property type="protein sequence ID" value="TYL35870.1"/>
    <property type="molecule type" value="Genomic_DNA"/>
</dbReference>
<protein>
    <submittedName>
        <fullName evidence="1">Uncharacterized protein</fullName>
    </submittedName>
</protein>
<evidence type="ECO:0000313" key="2">
    <source>
        <dbReference type="Proteomes" id="UP000766904"/>
    </source>
</evidence>
<keyword evidence="2" id="KW-1185">Reference proteome</keyword>
<dbReference type="OrthoDB" id="205738at2157"/>
<organism evidence="1 2">
    <name type="scientific">Natronococcus pandeyae</name>
    <dbReference type="NCBI Taxonomy" id="2055836"/>
    <lineage>
        <taxon>Archaea</taxon>
        <taxon>Methanobacteriati</taxon>
        <taxon>Methanobacteriota</taxon>
        <taxon>Stenosarchaea group</taxon>
        <taxon>Halobacteria</taxon>
        <taxon>Halobacteriales</taxon>
        <taxon>Natrialbaceae</taxon>
        <taxon>Natronococcus</taxon>
    </lineage>
</organism>
<gene>
    <name evidence="1" type="ORF">CV102_25525</name>
</gene>
<reference evidence="1" key="1">
    <citation type="submission" date="2017-11" db="EMBL/GenBank/DDBJ databases">
        <authorList>
            <person name="Kajale S.C."/>
            <person name="Sharma A."/>
        </authorList>
    </citation>
    <scope>NUCLEOTIDE SEQUENCE</scope>
    <source>
        <strain evidence="1">LS1_42</strain>
    </source>
</reference>
<dbReference type="Pfam" id="PF25251">
    <property type="entry name" value="DUF7853"/>
    <property type="match status" value="1"/>
</dbReference>
<dbReference type="Proteomes" id="UP000766904">
    <property type="component" value="Unassembled WGS sequence"/>
</dbReference>